<dbReference type="GO" id="GO:0042578">
    <property type="term" value="F:phosphoric ester hydrolase activity"/>
    <property type="evidence" value="ECO:0007669"/>
    <property type="project" value="UniProtKB-ARBA"/>
</dbReference>
<organism evidence="3 4">
    <name type="scientific">Riccia sorocarpa</name>
    <dbReference type="NCBI Taxonomy" id="122646"/>
    <lineage>
        <taxon>Eukaryota</taxon>
        <taxon>Viridiplantae</taxon>
        <taxon>Streptophyta</taxon>
        <taxon>Embryophyta</taxon>
        <taxon>Marchantiophyta</taxon>
        <taxon>Marchantiopsida</taxon>
        <taxon>Marchantiidae</taxon>
        <taxon>Marchantiales</taxon>
        <taxon>Ricciaceae</taxon>
        <taxon>Riccia</taxon>
    </lineage>
</organism>
<dbReference type="EMBL" id="JBJQOH010000004">
    <property type="protein sequence ID" value="KAL3688752.1"/>
    <property type="molecule type" value="Genomic_DNA"/>
</dbReference>
<feature type="compositionally biased region" description="Basic and acidic residues" evidence="2">
    <location>
        <begin position="211"/>
        <end position="221"/>
    </location>
</feature>
<evidence type="ECO:0000256" key="2">
    <source>
        <dbReference type="SAM" id="MobiDB-lite"/>
    </source>
</evidence>
<reference evidence="3 4" key="1">
    <citation type="submission" date="2024-09" db="EMBL/GenBank/DDBJ databases">
        <title>Chromosome-scale assembly of Riccia sorocarpa.</title>
        <authorList>
            <person name="Paukszto L."/>
        </authorList>
    </citation>
    <scope>NUCLEOTIDE SEQUENCE [LARGE SCALE GENOMIC DNA]</scope>
    <source>
        <strain evidence="3">LP-2024</strain>
        <tissue evidence="3">Aerial parts of the thallus</tissue>
    </source>
</reference>
<dbReference type="InterPro" id="IPR017850">
    <property type="entry name" value="Alkaline_phosphatase_core_sf"/>
</dbReference>
<sequence length="242" mass="27107">MGSKVSHLAACCGKSSAANETRPERKADVTFDGKISTVFLLAMENRSFDHMLGFLLRHPFGHFAWGGGQHDAGSDPGLSSENHLPAGELPNYAVIEPVYFESPFKKTNDNYRLYDVRLGEALIKEVMRHLRASPQWNETLFIVTYEEHGVVGEPSGPTPTSHYQHFSIAATLNKMSNLFLTRRDAWAGSFEGVISLTQPRTDCPLTLPDVSPKDTTDKDESADTQQGNLHEWQQELVYWLIR</sequence>
<protein>
    <submittedName>
        <fullName evidence="3">Uncharacterized protein</fullName>
    </submittedName>
</protein>
<dbReference type="InterPro" id="IPR007312">
    <property type="entry name" value="Phosphoesterase"/>
</dbReference>
<evidence type="ECO:0000313" key="4">
    <source>
        <dbReference type="Proteomes" id="UP001633002"/>
    </source>
</evidence>
<keyword evidence="4" id="KW-1185">Reference proteome</keyword>
<dbReference type="Gene3D" id="3.40.720.10">
    <property type="entry name" value="Alkaline Phosphatase, subunit A"/>
    <property type="match status" value="1"/>
</dbReference>
<name>A0ABD3HE51_9MARC</name>
<dbReference type="AlphaFoldDB" id="A0ABD3HE51"/>
<feature type="region of interest" description="Disordered" evidence="2">
    <location>
        <begin position="204"/>
        <end position="227"/>
    </location>
</feature>
<gene>
    <name evidence="3" type="ORF">R1sor_015061</name>
</gene>
<accession>A0ABD3HE51</accession>
<keyword evidence="1" id="KW-0378">Hydrolase</keyword>
<dbReference type="PANTHER" id="PTHR31956">
    <property type="entry name" value="NON-SPECIFIC PHOSPHOLIPASE C4-RELATED"/>
    <property type="match status" value="1"/>
</dbReference>
<proteinExistence type="predicted"/>
<dbReference type="Pfam" id="PF04185">
    <property type="entry name" value="Phosphoesterase"/>
    <property type="match status" value="1"/>
</dbReference>
<evidence type="ECO:0000256" key="1">
    <source>
        <dbReference type="ARBA" id="ARBA00022801"/>
    </source>
</evidence>
<evidence type="ECO:0000313" key="3">
    <source>
        <dbReference type="EMBL" id="KAL3688752.1"/>
    </source>
</evidence>
<dbReference type="PANTHER" id="PTHR31956:SF1">
    <property type="entry name" value="NON-SPECIFIC PHOSPHOLIPASE C1"/>
    <property type="match status" value="1"/>
</dbReference>
<dbReference type="Proteomes" id="UP001633002">
    <property type="component" value="Unassembled WGS sequence"/>
</dbReference>
<comment type="caution">
    <text evidence="3">The sequence shown here is derived from an EMBL/GenBank/DDBJ whole genome shotgun (WGS) entry which is preliminary data.</text>
</comment>